<gene>
    <name evidence="2" type="ORF">I0Q91_04790</name>
</gene>
<dbReference type="Pfam" id="PF25436">
    <property type="entry name" value="BSD2_CRD"/>
    <property type="match status" value="1"/>
</dbReference>
<accession>A0A931ATK4</accession>
<comment type="caution">
    <text evidence="2">The sequence shown here is derived from an EMBL/GenBank/DDBJ whole genome shotgun (WGS) entry which is preliminary data.</text>
</comment>
<evidence type="ECO:0000313" key="2">
    <source>
        <dbReference type="EMBL" id="MBF8436389.1"/>
    </source>
</evidence>
<dbReference type="SUPFAM" id="SSF57938">
    <property type="entry name" value="DnaJ/Hsp40 cysteine-rich domain"/>
    <property type="match status" value="1"/>
</dbReference>
<feature type="domain" description="BSD2 cysteine rich" evidence="1">
    <location>
        <begin position="4"/>
        <end position="54"/>
    </location>
</feature>
<dbReference type="EMBL" id="JADPIE010000002">
    <property type="protein sequence ID" value="MBF8436389.1"/>
    <property type="molecule type" value="Genomic_DNA"/>
</dbReference>
<dbReference type="PANTHER" id="PTHR15852:SF54">
    <property type="entry name" value="PROTEIN SSUH2 HOMOLOG"/>
    <property type="match status" value="1"/>
</dbReference>
<organism evidence="2 3">
    <name type="scientific">Halonatronomonas betaini</name>
    <dbReference type="NCBI Taxonomy" id="2778430"/>
    <lineage>
        <taxon>Bacteria</taxon>
        <taxon>Bacillati</taxon>
        <taxon>Bacillota</taxon>
        <taxon>Clostridia</taxon>
        <taxon>Halanaerobiales</taxon>
        <taxon>Halarsenatibacteraceae</taxon>
        <taxon>Halonatronomonas</taxon>
    </lineage>
</organism>
<dbReference type="InterPro" id="IPR036410">
    <property type="entry name" value="HSP_DnaJ_Cys-rich_dom_sf"/>
</dbReference>
<reference evidence="2" key="1">
    <citation type="submission" date="2020-11" db="EMBL/GenBank/DDBJ databases">
        <title>Halonatronomonas betainensis gen. nov., sp. nov. a novel haloalkaliphilic representative of the family Halanaerobiacae capable of betaine degradation.</title>
        <authorList>
            <person name="Boltyanskaya Y."/>
            <person name="Kevbrin V."/>
            <person name="Detkova E."/>
            <person name="Grouzdev D.S."/>
            <person name="Koziaeva V."/>
            <person name="Zhilina T."/>
        </authorList>
    </citation>
    <scope>NUCLEOTIDE SEQUENCE</scope>
    <source>
        <strain evidence="2">Z-7014</strain>
    </source>
</reference>
<protein>
    <recommendedName>
        <fullName evidence="1">BSD2 cysteine rich domain-containing protein</fullName>
    </recommendedName>
</protein>
<sequence>MAKCRNCHGDGVVDCAKCKGEGEFRSGKNKEGITCPNCKGSGDVKCSVCNGTGFRK</sequence>
<dbReference type="Gene3D" id="6.20.20.10">
    <property type="match status" value="1"/>
</dbReference>
<name>A0A931ATK4_9FIRM</name>
<proteinExistence type="predicted"/>
<evidence type="ECO:0000259" key="1">
    <source>
        <dbReference type="Pfam" id="PF25436"/>
    </source>
</evidence>
<dbReference type="PANTHER" id="PTHR15852">
    <property type="entry name" value="PLASTID TRANSCRIPTIONALLY ACTIVE PROTEIN"/>
    <property type="match status" value="1"/>
</dbReference>
<dbReference type="Proteomes" id="UP000621436">
    <property type="component" value="Unassembled WGS sequence"/>
</dbReference>
<dbReference type="InterPro" id="IPR057453">
    <property type="entry name" value="BSD2_CRD"/>
</dbReference>
<evidence type="ECO:0000313" key="3">
    <source>
        <dbReference type="Proteomes" id="UP000621436"/>
    </source>
</evidence>
<dbReference type="AlphaFoldDB" id="A0A931ATK4"/>
<keyword evidence="3" id="KW-1185">Reference proteome</keyword>
<dbReference type="RefSeq" id="WP_270453253.1">
    <property type="nucleotide sequence ID" value="NZ_JADPIE010000002.1"/>
</dbReference>